<dbReference type="AlphaFoldDB" id="A0A4V3CE04"/>
<evidence type="ECO:0000256" key="7">
    <source>
        <dbReference type="HAMAP-Rule" id="MF_02090"/>
    </source>
</evidence>
<sequence length="546" mass="60469">MKIKIAQLNPIIGDIEGNLNKLQQTVSELEKGTDLVIFSELFLTGYPPRDLLVKPWFIKKIKSALAEVKKISQKVEGGILLGTPMPTQKKYGRGLYNSAVLIYQGEIIFSQNKSLLPTYDVFDEARYFDSAEEINLVNFKGKKLGISICEDMWNVEERWQQNRYARNPIEELAAMGAGILINISASPFSIGKDKTRYQIIKNHIQKYNLPFIMVNQVGSNDELIFDGSSLVVDQAGEIIEELASFTETIKTVDLNRKGSKKYNPLPEIEGLYQALLLGISDYLDKCGFKKAVIGLSGGIDSSVSCCLAKEALGKENVLAVTMPGPYSSAGSVEDSKELANNLGIELKEISISEINKSYLGVLNDDFRDTEAGVAEENIQARIRGDILMAFSNKFGHLVLSPGNKSELAVGYCTLYGDMSGGLSIISDVPKTMVYQLAEHINSREEIIPASILNKAPSAELRPEQKDEDSLPPYEILDQILYYYIEEGYSASEIIESGFDTQTVKEVIRLVDGNEYKRRQAAPGLKVTSKAFGMGRRMPIAAKFNSN</sequence>
<evidence type="ECO:0000259" key="11">
    <source>
        <dbReference type="PROSITE" id="PS50263"/>
    </source>
</evidence>
<organism evidence="12 13">
    <name type="scientific">Halanaerobium saccharolyticum</name>
    <dbReference type="NCBI Taxonomy" id="43595"/>
    <lineage>
        <taxon>Bacteria</taxon>
        <taxon>Bacillati</taxon>
        <taxon>Bacillota</taxon>
        <taxon>Clostridia</taxon>
        <taxon>Halanaerobiales</taxon>
        <taxon>Halanaerobiaceae</taxon>
        <taxon>Halanaerobium</taxon>
    </lineage>
</organism>
<keyword evidence="4 7" id="KW-0547">Nucleotide-binding</keyword>
<comment type="similarity">
    <text evidence="2 7 8">In the C-terminal section; belongs to the NAD synthetase family.</text>
</comment>
<dbReference type="OrthoDB" id="9803818at2"/>
<evidence type="ECO:0000256" key="10">
    <source>
        <dbReference type="RuleBase" id="RU003811"/>
    </source>
</evidence>
<feature type="binding site" evidence="7">
    <location>
        <position position="377"/>
    </location>
    <ligand>
        <name>deamido-NAD(+)</name>
        <dbReference type="ChEBI" id="CHEBI:58437"/>
        <note>ligand shared between two neighboring subunits</note>
    </ligand>
</feature>
<proteinExistence type="inferred from homology"/>
<evidence type="ECO:0000256" key="4">
    <source>
        <dbReference type="ARBA" id="ARBA00022741"/>
    </source>
</evidence>
<dbReference type="EMBL" id="SNWX01000023">
    <property type="protein sequence ID" value="TDO83493.1"/>
    <property type="molecule type" value="Genomic_DNA"/>
</dbReference>
<dbReference type="GO" id="GO:0005737">
    <property type="term" value="C:cytoplasm"/>
    <property type="evidence" value="ECO:0007669"/>
    <property type="project" value="InterPro"/>
</dbReference>
<dbReference type="InterPro" id="IPR003694">
    <property type="entry name" value="NAD_synthase"/>
</dbReference>
<dbReference type="PIRSF" id="PIRSF006630">
    <property type="entry name" value="NADS_GAT"/>
    <property type="match status" value="1"/>
</dbReference>
<dbReference type="InterPro" id="IPR022310">
    <property type="entry name" value="NAD/GMP_synthase"/>
</dbReference>
<dbReference type="GO" id="GO:0009435">
    <property type="term" value="P:NAD+ biosynthetic process"/>
    <property type="evidence" value="ECO:0007669"/>
    <property type="project" value="UniProtKB-UniRule"/>
</dbReference>
<dbReference type="RefSeq" id="WP_133515733.1">
    <property type="nucleotide sequence ID" value="NZ_SNWX01000023.1"/>
</dbReference>
<dbReference type="PANTHER" id="PTHR23090">
    <property type="entry name" value="NH 3 /GLUTAMINE-DEPENDENT NAD + SYNTHETASE"/>
    <property type="match status" value="1"/>
</dbReference>
<dbReference type="SUPFAM" id="SSF52402">
    <property type="entry name" value="Adenine nucleotide alpha hydrolases-like"/>
    <property type="match status" value="1"/>
</dbReference>
<dbReference type="InterPro" id="IPR036526">
    <property type="entry name" value="C-N_Hydrolase_sf"/>
</dbReference>
<dbReference type="InterPro" id="IPR003010">
    <property type="entry name" value="C-N_Hydrolase"/>
</dbReference>
<feature type="domain" description="CN hydrolase" evidence="11">
    <location>
        <begin position="1"/>
        <end position="256"/>
    </location>
</feature>
<feature type="binding site" evidence="7">
    <location>
        <position position="192"/>
    </location>
    <ligand>
        <name>L-glutamine</name>
        <dbReference type="ChEBI" id="CHEBI:58359"/>
    </ligand>
</feature>
<evidence type="ECO:0000256" key="1">
    <source>
        <dbReference type="ARBA" id="ARBA00005188"/>
    </source>
</evidence>
<feature type="binding site" evidence="7">
    <location>
        <position position="186"/>
    </location>
    <ligand>
        <name>L-glutamine</name>
        <dbReference type="ChEBI" id="CHEBI:58359"/>
    </ligand>
</feature>
<comment type="similarity">
    <text evidence="10">Belongs to the NAD synthetase family.</text>
</comment>
<feature type="binding site" evidence="7">
    <location>
        <position position="516"/>
    </location>
    <ligand>
        <name>deamido-NAD(+)</name>
        <dbReference type="ChEBI" id="CHEBI:58437"/>
        <note>ligand shared between two neighboring subunits</note>
    </ligand>
</feature>
<evidence type="ECO:0000256" key="5">
    <source>
        <dbReference type="ARBA" id="ARBA00022840"/>
    </source>
</evidence>
<feature type="active site" description="Proton acceptor; for glutaminase activity" evidence="7">
    <location>
        <position position="40"/>
    </location>
</feature>
<feature type="active site" description="For glutaminase activity" evidence="7">
    <location>
        <position position="113"/>
    </location>
</feature>
<feature type="active site" description="Proton acceptor" evidence="9">
    <location>
        <position position="40"/>
    </location>
</feature>
<name>A0A4V3CE04_9FIRM</name>
<evidence type="ECO:0000313" key="13">
    <source>
        <dbReference type="Proteomes" id="UP000295064"/>
    </source>
</evidence>
<dbReference type="PROSITE" id="PS50263">
    <property type="entry name" value="CN_HYDROLASE"/>
    <property type="match status" value="1"/>
</dbReference>
<comment type="caution">
    <text evidence="12">The sequence shown here is derived from an EMBL/GenBank/DDBJ whole genome shotgun (WGS) entry which is preliminary data.</text>
</comment>
<dbReference type="InterPro" id="IPR014445">
    <property type="entry name" value="Gln-dep_NAD_synthase"/>
</dbReference>
<evidence type="ECO:0000256" key="2">
    <source>
        <dbReference type="ARBA" id="ARBA00007145"/>
    </source>
</evidence>
<keyword evidence="6 7" id="KW-0520">NAD</keyword>
<dbReference type="GO" id="GO:0005524">
    <property type="term" value="F:ATP binding"/>
    <property type="evidence" value="ECO:0007669"/>
    <property type="project" value="UniProtKB-UniRule"/>
</dbReference>
<dbReference type="NCBIfam" id="TIGR00552">
    <property type="entry name" value="nadE"/>
    <property type="match status" value="1"/>
</dbReference>
<comment type="pathway">
    <text evidence="1 7 8">Cofactor biosynthesis; NAD(+) biosynthesis; NAD(+) from deamido-NAD(+) (L-Gln route): step 1/1.</text>
</comment>
<protein>
    <recommendedName>
        <fullName evidence="7 8">Glutamine-dependent NAD(+) synthetase</fullName>
        <ecNumber evidence="7 8">6.3.5.1</ecNumber>
    </recommendedName>
    <alternativeName>
        <fullName evidence="7 8">NAD(+) synthase [glutamine-hydrolyzing]</fullName>
    </alternativeName>
</protein>
<evidence type="ECO:0000313" key="12">
    <source>
        <dbReference type="EMBL" id="TDO83493.1"/>
    </source>
</evidence>
<dbReference type="InterPro" id="IPR014729">
    <property type="entry name" value="Rossmann-like_a/b/a_fold"/>
</dbReference>
<dbReference type="SUPFAM" id="SSF56317">
    <property type="entry name" value="Carbon-nitrogen hydrolase"/>
    <property type="match status" value="1"/>
</dbReference>
<evidence type="ECO:0000256" key="6">
    <source>
        <dbReference type="ARBA" id="ARBA00023027"/>
    </source>
</evidence>
<dbReference type="Pfam" id="PF02540">
    <property type="entry name" value="NAD_synthase"/>
    <property type="match status" value="1"/>
</dbReference>
<dbReference type="CDD" id="cd00553">
    <property type="entry name" value="NAD_synthase"/>
    <property type="match status" value="1"/>
</dbReference>
<dbReference type="EC" id="6.3.5.1" evidence="7 8"/>
<feature type="binding site" evidence="7">
    <location>
        <position position="119"/>
    </location>
    <ligand>
        <name>L-glutamine</name>
        <dbReference type="ChEBI" id="CHEBI:58359"/>
    </ligand>
</feature>
<feature type="binding site" evidence="7">
    <location>
        <begin position="294"/>
        <end position="301"/>
    </location>
    <ligand>
        <name>ATP</name>
        <dbReference type="ChEBI" id="CHEBI:30616"/>
    </ligand>
</feature>
<gene>
    <name evidence="7" type="primary">nadE</name>
    <name evidence="12" type="ORF">DFR79_12332</name>
</gene>
<dbReference type="Pfam" id="PF00795">
    <property type="entry name" value="CN_hydrolase"/>
    <property type="match status" value="1"/>
</dbReference>
<dbReference type="PANTHER" id="PTHR23090:SF9">
    <property type="entry name" value="GLUTAMINE-DEPENDENT NAD(+) SYNTHETASE"/>
    <property type="match status" value="1"/>
</dbReference>
<keyword evidence="5 7" id="KW-0067">ATP-binding</keyword>
<dbReference type="GO" id="GO:0000257">
    <property type="term" value="F:nitrilase activity"/>
    <property type="evidence" value="ECO:0007669"/>
    <property type="project" value="UniProtKB-ARBA"/>
</dbReference>
<dbReference type="GO" id="GO:0008795">
    <property type="term" value="F:NAD+ synthase activity"/>
    <property type="evidence" value="ECO:0007669"/>
    <property type="project" value="UniProtKB-UniRule"/>
</dbReference>
<dbReference type="InterPro" id="IPR000132">
    <property type="entry name" value="Nitrilase/CN_hydratase_CS"/>
</dbReference>
<dbReference type="FunFam" id="3.40.50.620:FF:000106">
    <property type="entry name" value="Glutamine-dependent NAD(+) synthetase"/>
    <property type="match status" value="1"/>
</dbReference>
<comment type="caution">
    <text evidence="7">Lacks conserved residue(s) required for the propagation of feature annotation.</text>
</comment>
<comment type="catalytic activity">
    <reaction evidence="7 8">
        <text>deamido-NAD(+) + L-glutamine + ATP + H2O = L-glutamate + AMP + diphosphate + NAD(+) + H(+)</text>
        <dbReference type="Rhea" id="RHEA:24384"/>
        <dbReference type="ChEBI" id="CHEBI:15377"/>
        <dbReference type="ChEBI" id="CHEBI:15378"/>
        <dbReference type="ChEBI" id="CHEBI:29985"/>
        <dbReference type="ChEBI" id="CHEBI:30616"/>
        <dbReference type="ChEBI" id="CHEBI:33019"/>
        <dbReference type="ChEBI" id="CHEBI:57540"/>
        <dbReference type="ChEBI" id="CHEBI:58359"/>
        <dbReference type="ChEBI" id="CHEBI:58437"/>
        <dbReference type="ChEBI" id="CHEBI:456215"/>
        <dbReference type="EC" id="6.3.5.1"/>
    </reaction>
</comment>
<evidence type="ECO:0000256" key="9">
    <source>
        <dbReference type="PROSITE-ProRule" id="PRU10139"/>
    </source>
</evidence>
<dbReference type="Gene3D" id="3.40.50.620">
    <property type="entry name" value="HUPs"/>
    <property type="match status" value="1"/>
</dbReference>
<reference evidence="12 13" key="1">
    <citation type="submission" date="2019-03" db="EMBL/GenBank/DDBJ databases">
        <title>Subsurface microbial communities from deep shales in Ohio and West Virginia, USA.</title>
        <authorList>
            <person name="Wrighton K."/>
        </authorList>
    </citation>
    <scope>NUCLEOTIDE SEQUENCE [LARGE SCALE GENOMIC DNA]</scope>
    <source>
        <strain evidence="12 13">MA284_T2</strain>
    </source>
</reference>
<dbReference type="GO" id="GO:0003952">
    <property type="term" value="F:NAD+ synthase (glutamine-hydrolyzing) activity"/>
    <property type="evidence" value="ECO:0007669"/>
    <property type="project" value="UniProtKB-UniRule"/>
</dbReference>
<dbReference type="NCBIfam" id="NF010588">
    <property type="entry name" value="PRK13981.1"/>
    <property type="match status" value="1"/>
</dbReference>
<evidence type="ECO:0000256" key="3">
    <source>
        <dbReference type="ARBA" id="ARBA00022598"/>
    </source>
</evidence>
<dbReference type="Proteomes" id="UP000295064">
    <property type="component" value="Unassembled WGS sequence"/>
</dbReference>
<accession>A0A4V3CE04</accession>
<dbReference type="UniPathway" id="UPA00253">
    <property type="reaction ID" value="UER00334"/>
</dbReference>
<feature type="active site" description="Nucleophile; for glutaminase activity" evidence="7">
    <location>
        <position position="149"/>
    </location>
</feature>
<dbReference type="GO" id="GO:0004359">
    <property type="term" value="F:glutaminase activity"/>
    <property type="evidence" value="ECO:0007669"/>
    <property type="project" value="InterPro"/>
</dbReference>
<feature type="binding site" evidence="7">
    <location>
        <position position="406"/>
    </location>
    <ligand>
        <name>deamido-NAD(+)</name>
        <dbReference type="ChEBI" id="CHEBI:58437"/>
        <note>ligand shared between two neighboring subunits</note>
    </ligand>
</feature>
<comment type="function">
    <text evidence="7">Catalyzes the ATP-dependent amidation of deamido-NAD to form NAD. Uses L-glutamine as a nitrogen source.</text>
</comment>
<evidence type="ECO:0000256" key="8">
    <source>
        <dbReference type="PIRNR" id="PIRNR006630"/>
    </source>
</evidence>
<keyword evidence="3 7" id="KW-0436">Ligase</keyword>
<dbReference type="HAMAP" id="MF_02090">
    <property type="entry name" value="NadE_glutamine_dep"/>
    <property type="match status" value="1"/>
</dbReference>
<dbReference type="PROSITE" id="PS00920">
    <property type="entry name" value="NITRIL_CHT_1"/>
    <property type="match status" value="1"/>
</dbReference>
<dbReference type="CDD" id="cd07570">
    <property type="entry name" value="GAT_Gln-NAD-synth"/>
    <property type="match status" value="1"/>
</dbReference>
<dbReference type="Gene3D" id="3.60.110.10">
    <property type="entry name" value="Carbon-nitrogen hydrolase"/>
    <property type="match status" value="1"/>
</dbReference>